<dbReference type="PANTHER" id="PTHR42713:SF2">
    <property type="entry name" value="TWO-COMPONENT SENSOR KINASE YESM"/>
    <property type="match status" value="1"/>
</dbReference>
<evidence type="ECO:0000256" key="7">
    <source>
        <dbReference type="ARBA" id="ARBA00022692"/>
    </source>
</evidence>
<evidence type="ECO:0000256" key="6">
    <source>
        <dbReference type="ARBA" id="ARBA00022679"/>
    </source>
</evidence>
<dbReference type="Pfam" id="PF00672">
    <property type="entry name" value="HAMP"/>
    <property type="match status" value="1"/>
</dbReference>
<dbReference type="InterPro" id="IPR033479">
    <property type="entry name" value="dCache_1"/>
</dbReference>
<dbReference type="SUPFAM" id="SSF158472">
    <property type="entry name" value="HAMP domain-like"/>
    <property type="match status" value="1"/>
</dbReference>
<feature type="domain" description="HAMP" evidence="15">
    <location>
        <begin position="329"/>
        <end position="381"/>
    </location>
</feature>
<evidence type="ECO:0000313" key="16">
    <source>
        <dbReference type="EMBL" id="RHH19956.1"/>
    </source>
</evidence>
<keyword evidence="7 13" id="KW-0812">Transmembrane</keyword>
<reference evidence="16 17" key="1">
    <citation type="submission" date="2018-08" db="EMBL/GenBank/DDBJ databases">
        <title>A genome reference for cultivated species of the human gut microbiota.</title>
        <authorList>
            <person name="Zou Y."/>
            <person name="Xue W."/>
            <person name="Luo G."/>
        </authorList>
    </citation>
    <scope>NUCLEOTIDE SEQUENCE [LARGE SCALE GENOMIC DNA]</scope>
    <source>
        <strain evidence="16 17">AM18-2AC</strain>
    </source>
</reference>
<keyword evidence="10" id="KW-0902">Two-component regulatory system</keyword>
<accession>A0A414W3N1</accession>
<dbReference type="SUPFAM" id="SSF55874">
    <property type="entry name" value="ATPase domain of HSP90 chaperone/DNA topoisomerase II/histidine kinase"/>
    <property type="match status" value="1"/>
</dbReference>
<dbReference type="InterPro" id="IPR003594">
    <property type="entry name" value="HATPase_dom"/>
</dbReference>
<dbReference type="Gene3D" id="3.30.565.10">
    <property type="entry name" value="Histidine kinase-like ATPase, C-terminal domain"/>
    <property type="match status" value="1"/>
</dbReference>
<comment type="subcellular location">
    <subcellularLocation>
        <location evidence="2">Cell membrane</location>
        <topology evidence="2">Multi-pass membrane protein</topology>
    </subcellularLocation>
</comment>
<dbReference type="SMART" id="SM00387">
    <property type="entry name" value="HATPase_c"/>
    <property type="match status" value="1"/>
</dbReference>
<dbReference type="PANTHER" id="PTHR42713">
    <property type="entry name" value="HISTIDINE KINASE-RELATED"/>
    <property type="match status" value="1"/>
</dbReference>
<keyword evidence="4" id="KW-1003">Cell membrane</keyword>
<dbReference type="Pfam" id="PF02518">
    <property type="entry name" value="HATPase_c"/>
    <property type="match status" value="1"/>
</dbReference>
<dbReference type="InterPro" id="IPR010559">
    <property type="entry name" value="Sig_transdc_His_kin_internal"/>
</dbReference>
<dbReference type="PRINTS" id="PR00344">
    <property type="entry name" value="BCTRLSENSOR"/>
</dbReference>
<dbReference type="InterPro" id="IPR004358">
    <property type="entry name" value="Sig_transdc_His_kin-like_C"/>
</dbReference>
<organism evidence="16 17">
    <name type="scientific">Blautia obeum</name>
    <dbReference type="NCBI Taxonomy" id="40520"/>
    <lineage>
        <taxon>Bacteria</taxon>
        <taxon>Bacillati</taxon>
        <taxon>Bacillota</taxon>
        <taxon>Clostridia</taxon>
        <taxon>Lachnospirales</taxon>
        <taxon>Lachnospiraceae</taxon>
        <taxon>Blautia</taxon>
    </lineage>
</organism>
<dbReference type="Pfam" id="PF06580">
    <property type="entry name" value="His_kinase"/>
    <property type="match status" value="1"/>
</dbReference>
<feature type="transmembrane region" description="Helical" evidence="13">
    <location>
        <begin position="20"/>
        <end position="40"/>
    </location>
</feature>
<evidence type="ECO:0000256" key="8">
    <source>
        <dbReference type="ARBA" id="ARBA00022777"/>
    </source>
</evidence>
<dbReference type="Gene3D" id="3.30.450.20">
    <property type="entry name" value="PAS domain"/>
    <property type="match status" value="1"/>
</dbReference>
<dbReference type="InterPro" id="IPR051552">
    <property type="entry name" value="HptR"/>
</dbReference>
<keyword evidence="8" id="KW-0418">Kinase</keyword>
<feature type="domain" description="Histidine kinase" evidence="14">
    <location>
        <begin position="491"/>
        <end position="596"/>
    </location>
</feature>
<dbReference type="EMBL" id="QRJH01000002">
    <property type="protein sequence ID" value="RHH19956.1"/>
    <property type="molecule type" value="Genomic_DNA"/>
</dbReference>
<keyword evidence="9 13" id="KW-1133">Transmembrane helix</keyword>
<evidence type="ECO:0000256" key="12">
    <source>
        <dbReference type="SAM" id="Coils"/>
    </source>
</evidence>
<evidence type="ECO:0000259" key="15">
    <source>
        <dbReference type="PROSITE" id="PS50885"/>
    </source>
</evidence>
<evidence type="ECO:0000256" key="1">
    <source>
        <dbReference type="ARBA" id="ARBA00000085"/>
    </source>
</evidence>
<evidence type="ECO:0000256" key="2">
    <source>
        <dbReference type="ARBA" id="ARBA00004651"/>
    </source>
</evidence>
<dbReference type="SMART" id="SM00304">
    <property type="entry name" value="HAMP"/>
    <property type="match status" value="1"/>
</dbReference>
<protein>
    <recommendedName>
        <fullName evidence="3">histidine kinase</fullName>
        <ecNumber evidence="3">2.7.13.3</ecNumber>
    </recommendedName>
</protein>
<evidence type="ECO:0000256" key="11">
    <source>
        <dbReference type="ARBA" id="ARBA00023136"/>
    </source>
</evidence>
<dbReference type="PROSITE" id="PS50109">
    <property type="entry name" value="HIS_KIN"/>
    <property type="match status" value="1"/>
</dbReference>
<dbReference type="AlphaFoldDB" id="A0A414W3N1"/>
<comment type="catalytic activity">
    <reaction evidence="1">
        <text>ATP + protein L-histidine = ADP + protein N-phospho-L-histidine.</text>
        <dbReference type="EC" id="2.7.13.3"/>
    </reaction>
</comment>
<dbReference type="PROSITE" id="PS50885">
    <property type="entry name" value="HAMP"/>
    <property type="match status" value="1"/>
</dbReference>
<name>A0A414W3N1_9FIRM</name>
<keyword evidence="12" id="KW-0175">Coiled coil</keyword>
<proteinExistence type="predicted"/>
<gene>
    <name evidence="16" type="ORF">DW222_03970</name>
</gene>
<dbReference type="Pfam" id="PF02743">
    <property type="entry name" value="dCache_1"/>
    <property type="match status" value="1"/>
</dbReference>
<feature type="coiled-coil region" evidence="12">
    <location>
        <begin position="369"/>
        <end position="396"/>
    </location>
</feature>
<keyword evidence="5" id="KW-0597">Phosphoprotein</keyword>
<dbReference type="Gene3D" id="6.10.340.10">
    <property type="match status" value="1"/>
</dbReference>
<evidence type="ECO:0000256" key="3">
    <source>
        <dbReference type="ARBA" id="ARBA00012438"/>
    </source>
</evidence>
<keyword evidence="6" id="KW-0808">Transferase</keyword>
<comment type="caution">
    <text evidence="16">The sequence shown here is derived from an EMBL/GenBank/DDBJ whole genome shotgun (WGS) entry which is preliminary data.</text>
</comment>
<dbReference type="InterPro" id="IPR005467">
    <property type="entry name" value="His_kinase_dom"/>
</dbReference>
<dbReference type="CDD" id="cd06225">
    <property type="entry name" value="HAMP"/>
    <property type="match status" value="1"/>
</dbReference>
<dbReference type="GO" id="GO:0000155">
    <property type="term" value="F:phosphorelay sensor kinase activity"/>
    <property type="evidence" value="ECO:0007669"/>
    <property type="project" value="InterPro"/>
</dbReference>
<dbReference type="GO" id="GO:0005886">
    <property type="term" value="C:plasma membrane"/>
    <property type="evidence" value="ECO:0007669"/>
    <property type="project" value="UniProtKB-SubCell"/>
</dbReference>
<dbReference type="EC" id="2.7.13.3" evidence="3"/>
<evidence type="ECO:0000256" key="10">
    <source>
        <dbReference type="ARBA" id="ARBA00023012"/>
    </source>
</evidence>
<sequence>MKKIKSAGLKNRALKRMTTLIIFAMIVMVMLFYGIVYSRIIRNQGKNQEKSLANLDAYLNSYFEEVDSIAKNVNYNYYLQNYLETVIDREDNYTDPSVGKNMRAYEMSSQAFSDTLLSRPDISSVMIFGRKKVLLNKSLYSLRNVVMDYSDLEWYQEAIKNPYDMVITGPNHYRFFDTDDEAISLSREIQDYENGTFLGVILVNLNMNKITEICDSFKENTTGALAIVNEAGEKIYLNSSSTGMDIQNLNLKELIETAEQYSESTFRTRLDGTEYFITKKKMKSTGWNLVHIIPQSWLLADLWKISMLIVTAVTGTLLVTLFSLNRILTNVIRPLKKLERHMGRVSLENLSEKVDITTDDEIGHLAGNFNSMLERIENLKEQVVEEQEDKRKYELQALQAQINPHFLYNTLDSIIWMAETQDSNIVAMTEALAKLFRISLNKGNEEILLKKEMEHVKNYLIIQSMRYADKFTFEIRVEPEVEKCRIIKLILQPIVENCIYHGIKKKRGSGHIIIRAFHSEPNLILQVKDDGCGMSRETCEKMLSYEIEQENISGSGIGVKNVNERIQLRFGKEYGLHYDSEEGKGTTVTYTLPYCTEEMENAEN</sequence>
<dbReference type="InterPro" id="IPR036890">
    <property type="entry name" value="HATPase_C_sf"/>
</dbReference>
<evidence type="ECO:0000259" key="14">
    <source>
        <dbReference type="PROSITE" id="PS50109"/>
    </source>
</evidence>
<evidence type="ECO:0000256" key="9">
    <source>
        <dbReference type="ARBA" id="ARBA00022989"/>
    </source>
</evidence>
<evidence type="ECO:0000256" key="13">
    <source>
        <dbReference type="SAM" id="Phobius"/>
    </source>
</evidence>
<dbReference type="InterPro" id="IPR003660">
    <property type="entry name" value="HAMP_dom"/>
</dbReference>
<evidence type="ECO:0000256" key="5">
    <source>
        <dbReference type="ARBA" id="ARBA00022553"/>
    </source>
</evidence>
<evidence type="ECO:0000256" key="4">
    <source>
        <dbReference type="ARBA" id="ARBA00022475"/>
    </source>
</evidence>
<dbReference type="RefSeq" id="WP_118235548.1">
    <property type="nucleotide sequence ID" value="NZ_QRJH01000002.1"/>
</dbReference>
<keyword evidence="11 13" id="KW-0472">Membrane</keyword>
<dbReference type="Proteomes" id="UP000284024">
    <property type="component" value="Unassembled WGS sequence"/>
</dbReference>
<evidence type="ECO:0000313" key="17">
    <source>
        <dbReference type="Proteomes" id="UP000284024"/>
    </source>
</evidence>